<dbReference type="Gene3D" id="3.40.30.10">
    <property type="entry name" value="Glutaredoxin"/>
    <property type="match status" value="1"/>
</dbReference>
<reference evidence="3 4" key="1">
    <citation type="submission" date="2013-01" db="EMBL/GenBank/DDBJ databases">
        <authorList>
            <person name="Harkins D.M."/>
            <person name="Durkin A.S."/>
            <person name="Brinkac L.M."/>
            <person name="Haft D.H."/>
            <person name="Selengut J.D."/>
            <person name="Sanka R."/>
            <person name="DePew J."/>
            <person name="Purushe J."/>
            <person name="Galloway R.L."/>
            <person name="Vinetz J.M."/>
            <person name="Sutton G.G."/>
            <person name="Nierman W.C."/>
            <person name="Fouts D.E."/>
        </authorList>
    </citation>
    <scope>NUCLEOTIDE SEQUENCE [LARGE SCALE GENOMIC DNA]</scope>
    <source>
        <strain evidence="3 4">79601</strain>
    </source>
</reference>
<proteinExistence type="predicted"/>
<gene>
    <name evidence="3" type="ORF">LEP1GSC194_2694</name>
</gene>
<dbReference type="PATRIC" id="fig|1218565.3.peg.2098"/>
<dbReference type="InterPro" id="IPR012336">
    <property type="entry name" value="Thioredoxin-like_fold"/>
</dbReference>
<organism evidence="3 4">
    <name type="scientific">Leptospira alstonii serovar Sichuan str. 79601</name>
    <dbReference type="NCBI Taxonomy" id="1218565"/>
    <lineage>
        <taxon>Bacteria</taxon>
        <taxon>Pseudomonadati</taxon>
        <taxon>Spirochaetota</taxon>
        <taxon>Spirochaetia</taxon>
        <taxon>Leptospirales</taxon>
        <taxon>Leptospiraceae</taxon>
        <taxon>Leptospira</taxon>
    </lineage>
</organism>
<evidence type="ECO:0000313" key="3">
    <source>
        <dbReference type="EMBL" id="EMJ95130.1"/>
    </source>
</evidence>
<accession>M6D979</accession>
<comment type="caution">
    <text evidence="3">The sequence shown here is derived from an EMBL/GenBank/DDBJ whole genome shotgun (WGS) entry which is preliminary data.</text>
</comment>
<keyword evidence="1" id="KW-0472">Membrane</keyword>
<dbReference type="EMBL" id="ANIK01000038">
    <property type="protein sequence ID" value="EMJ95130.1"/>
    <property type="molecule type" value="Genomic_DNA"/>
</dbReference>
<dbReference type="RefSeq" id="WP_020773375.1">
    <property type="nucleotide sequence ID" value="NZ_ANIK01000038.1"/>
</dbReference>
<dbReference type="OrthoDB" id="9799347at2"/>
<feature type="domain" description="Thioredoxin-like fold" evidence="2">
    <location>
        <begin position="66"/>
        <end position="162"/>
    </location>
</feature>
<protein>
    <submittedName>
        <fullName evidence="3">Thioredoxin-like protein</fullName>
    </submittedName>
</protein>
<name>M6D979_9LEPT</name>
<dbReference type="Pfam" id="PF13905">
    <property type="entry name" value="Thioredoxin_8"/>
    <property type="match status" value="1"/>
</dbReference>
<dbReference type="AlphaFoldDB" id="M6D979"/>
<evidence type="ECO:0000313" key="4">
    <source>
        <dbReference type="Proteomes" id="UP000011988"/>
    </source>
</evidence>
<evidence type="ECO:0000256" key="1">
    <source>
        <dbReference type="SAM" id="Phobius"/>
    </source>
</evidence>
<dbReference type="SUPFAM" id="SSF52833">
    <property type="entry name" value="Thioredoxin-like"/>
    <property type="match status" value="1"/>
</dbReference>
<dbReference type="InterPro" id="IPR036249">
    <property type="entry name" value="Thioredoxin-like_sf"/>
</dbReference>
<dbReference type="Proteomes" id="UP000011988">
    <property type="component" value="Unassembled WGS sequence"/>
</dbReference>
<evidence type="ECO:0000259" key="2">
    <source>
        <dbReference type="Pfam" id="PF13905"/>
    </source>
</evidence>
<keyword evidence="1" id="KW-0812">Transmembrane</keyword>
<keyword evidence="1" id="KW-1133">Transmembrane helix</keyword>
<sequence length="186" mass="20887">MDEVVKTDNTKRVFGMNFEKYPFLLFVLILPLGTVCAESFSNIAFYNLKEERLVLSASLKEFSPRDVLILNFTGSRCKPCKEQIPVLLDFVKQTNISAAGKRKVFLWVVFVGDDFKTGKEYSNLLKLENAAETLVDPLSSSYTQAKISGLPTVFVLNSNREILFKTEGYNESGTAALKNFLFSLGK</sequence>
<feature type="transmembrane region" description="Helical" evidence="1">
    <location>
        <begin position="23"/>
        <end position="46"/>
    </location>
</feature>